<dbReference type="PANTHER" id="PTHR10353:SF240">
    <property type="entry name" value="BETA-GLUCOSIDASE, PUTATIVE-RELATED"/>
    <property type="match status" value="1"/>
</dbReference>
<dbReference type="InterPro" id="IPR017853">
    <property type="entry name" value="GH"/>
</dbReference>
<dbReference type="Proteomes" id="UP000242715">
    <property type="component" value="Unassembled WGS sequence"/>
</dbReference>
<evidence type="ECO:0000313" key="4">
    <source>
        <dbReference type="Proteomes" id="UP000242715"/>
    </source>
</evidence>
<keyword evidence="4" id="KW-1185">Reference proteome</keyword>
<comment type="similarity">
    <text evidence="1 2">Belongs to the glycosyl hydrolase 1 family.</text>
</comment>
<dbReference type="Gene3D" id="3.20.20.80">
    <property type="entry name" value="Glycosidases"/>
    <property type="match status" value="1"/>
</dbReference>
<evidence type="ECO:0008006" key="5">
    <source>
        <dbReference type="Google" id="ProtNLM"/>
    </source>
</evidence>
<dbReference type="GO" id="GO:0008422">
    <property type="term" value="F:beta-glucosidase activity"/>
    <property type="evidence" value="ECO:0007669"/>
    <property type="project" value="TreeGrafter"/>
</dbReference>
<dbReference type="SUPFAM" id="SSF52047">
    <property type="entry name" value="RNI-like"/>
    <property type="match status" value="1"/>
</dbReference>
<sequence length="230" mass="26210">MLDLECQLTSDAWPDSRNLIIGVAQRIMESSDTILELRVEPNSTLQKLFISYLLEAQGSLSAVTNLDLSNNNLGGSISYTFRQTLQLDMNLDVYRFSISWSRVLPSKSYFSIVFLPGDWVGSEWEPYLTAHYQLLAHAAAARPYKTEYQVLCPLKEKRITLVSHWFELASEEKVDVDAARRGLDFMFGWFMHPLTKGSYPKSMRPLVGECLPKCAKEESKKLKGPSIFWA</sequence>
<proteinExistence type="inferred from homology"/>
<dbReference type="Pfam" id="PF00232">
    <property type="entry name" value="Glyco_hydro_1"/>
    <property type="match status" value="1"/>
</dbReference>
<dbReference type="GO" id="GO:0005975">
    <property type="term" value="P:carbohydrate metabolic process"/>
    <property type="evidence" value="ECO:0007669"/>
    <property type="project" value="InterPro"/>
</dbReference>
<evidence type="ECO:0000313" key="3">
    <source>
        <dbReference type="EMBL" id="GAU47516.1"/>
    </source>
</evidence>
<accession>A0A2Z6NVD5</accession>
<dbReference type="SUPFAM" id="SSF51445">
    <property type="entry name" value="(Trans)glycosidases"/>
    <property type="match status" value="1"/>
</dbReference>
<organism evidence="3 4">
    <name type="scientific">Trifolium subterraneum</name>
    <name type="common">Subterranean clover</name>
    <dbReference type="NCBI Taxonomy" id="3900"/>
    <lineage>
        <taxon>Eukaryota</taxon>
        <taxon>Viridiplantae</taxon>
        <taxon>Streptophyta</taxon>
        <taxon>Embryophyta</taxon>
        <taxon>Tracheophyta</taxon>
        <taxon>Spermatophyta</taxon>
        <taxon>Magnoliopsida</taxon>
        <taxon>eudicotyledons</taxon>
        <taxon>Gunneridae</taxon>
        <taxon>Pentapetalae</taxon>
        <taxon>rosids</taxon>
        <taxon>fabids</taxon>
        <taxon>Fabales</taxon>
        <taxon>Fabaceae</taxon>
        <taxon>Papilionoideae</taxon>
        <taxon>50 kb inversion clade</taxon>
        <taxon>NPAAA clade</taxon>
        <taxon>Hologalegina</taxon>
        <taxon>IRL clade</taxon>
        <taxon>Trifolieae</taxon>
        <taxon>Trifolium</taxon>
    </lineage>
</organism>
<dbReference type="AlphaFoldDB" id="A0A2Z6NVD5"/>
<dbReference type="InterPro" id="IPR001360">
    <property type="entry name" value="Glyco_hydro_1"/>
</dbReference>
<protein>
    <recommendedName>
        <fullName evidence="5">Beta-glucosidase</fullName>
    </recommendedName>
</protein>
<name>A0A2Z6NVD5_TRISU</name>
<dbReference type="PANTHER" id="PTHR10353">
    <property type="entry name" value="GLYCOSYL HYDROLASE"/>
    <property type="match status" value="1"/>
</dbReference>
<dbReference type="EMBL" id="DF974322">
    <property type="protein sequence ID" value="GAU47516.1"/>
    <property type="molecule type" value="Genomic_DNA"/>
</dbReference>
<evidence type="ECO:0000256" key="2">
    <source>
        <dbReference type="RuleBase" id="RU003690"/>
    </source>
</evidence>
<gene>
    <name evidence="3" type="ORF">TSUD_138880</name>
</gene>
<reference evidence="4" key="1">
    <citation type="journal article" date="2017" name="Front. Plant Sci.">
        <title>Climate Clever Clovers: New Paradigm to Reduce the Environmental Footprint of Ruminants by Breeding Low Methanogenic Forages Utilizing Haplotype Variation.</title>
        <authorList>
            <person name="Kaur P."/>
            <person name="Appels R."/>
            <person name="Bayer P.E."/>
            <person name="Keeble-Gagnere G."/>
            <person name="Wang J."/>
            <person name="Hirakawa H."/>
            <person name="Shirasawa K."/>
            <person name="Vercoe P."/>
            <person name="Stefanova K."/>
            <person name="Durmic Z."/>
            <person name="Nichols P."/>
            <person name="Revell C."/>
            <person name="Isobe S.N."/>
            <person name="Edwards D."/>
            <person name="Erskine W."/>
        </authorList>
    </citation>
    <scope>NUCLEOTIDE SEQUENCE [LARGE SCALE GENOMIC DNA]</scope>
    <source>
        <strain evidence="4">cv. Daliak</strain>
    </source>
</reference>
<evidence type="ECO:0000256" key="1">
    <source>
        <dbReference type="ARBA" id="ARBA00010838"/>
    </source>
</evidence>